<dbReference type="EMBL" id="FNTX01000001">
    <property type="protein sequence ID" value="SEE22622.1"/>
    <property type="molecule type" value="Genomic_DNA"/>
</dbReference>
<organism evidence="1 2">
    <name type="scientific">Ruania alba</name>
    <dbReference type="NCBI Taxonomy" id="648782"/>
    <lineage>
        <taxon>Bacteria</taxon>
        <taxon>Bacillati</taxon>
        <taxon>Actinomycetota</taxon>
        <taxon>Actinomycetes</taxon>
        <taxon>Micrococcales</taxon>
        <taxon>Ruaniaceae</taxon>
        <taxon>Ruania</taxon>
    </lineage>
</organism>
<gene>
    <name evidence="1" type="ORF">SAMN04488554_1846</name>
</gene>
<evidence type="ECO:0000313" key="2">
    <source>
        <dbReference type="Proteomes" id="UP000199220"/>
    </source>
</evidence>
<proteinExistence type="predicted"/>
<dbReference type="STRING" id="648782.SAMN04488554_1846"/>
<keyword evidence="2" id="KW-1185">Reference proteome</keyword>
<evidence type="ECO:0000313" key="1">
    <source>
        <dbReference type="EMBL" id="SEE22622.1"/>
    </source>
</evidence>
<reference evidence="2" key="1">
    <citation type="submission" date="2016-10" db="EMBL/GenBank/DDBJ databases">
        <authorList>
            <person name="Varghese N."/>
            <person name="Submissions S."/>
        </authorList>
    </citation>
    <scope>NUCLEOTIDE SEQUENCE [LARGE SCALE GENOMIC DNA]</scope>
    <source>
        <strain evidence="2">DSM 21368</strain>
    </source>
</reference>
<accession>A0A1H5H3Q9</accession>
<protein>
    <recommendedName>
        <fullName evidence="3">Heme peroxidase</fullName>
    </recommendedName>
</protein>
<dbReference type="Proteomes" id="UP000199220">
    <property type="component" value="Unassembled WGS sequence"/>
</dbReference>
<sequence length="226" mass="25037">MKASPAQQVADAAHRRLPNRSEWVLPIGYPDSLALCIIDSIQSPSVHYGTVESVVRRYRDHRGETARSDGTRELLDTFDRLGGVQGWVATIGTRNLTSSRGGVLKAEVIETAALTLHKQSVTTTRELRAIGSEDLIDLKRQWLSLHGQRSGITWRYMLMLAGVAGVKPDRMILRFIRQETELGQLRTDEAAAVVTEAAKVLDVSPTRLDHAIWRYASGRSGPVADR</sequence>
<name>A0A1H5H3Q9_9MICO</name>
<dbReference type="AlphaFoldDB" id="A0A1H5H3Q9"/>
<evidence type="ECO:0008006" key="3">
    <source>
        <dbReference type="Google" id="ProtNLM"/>
    </source>
</evidence>